<proteinExistence type="predicted"/>
<protein>
    <recommendedName>
        <fullName evidence="1">RNase H type-1 domain-containing protein</fullName>
    </recommendedName>
</protein>
<dbReference type="SUPFAM" id="SSF53098">
    <property type="entry name" value="Ribonuclease H-like"/>
    <property type="match status" value="1"/>
</dbReference>
<dbReference type="OrthoDB" id="1001561at2759"/>
<reference evidence="2" key="1">
    <citation type="submission" date="2023-05" db="EMBL/GenBank/DDBJ databases">
        <title>Genome and transcriptome analyses reveal genes involved in the formation of fine ridges on petal epidermal cells in Hibiscus trionum.</title>
        <authorList>
            <person name="Koshimizu S."/>
            <person name="Masuda S."/>
            <person name="Ishii T."/>
            <person name="Shirasu K."/>
            <person name="Hoshino A."/>
            <person name="Arita M."/>
        </authorList>
    </citation>
    <scope>NUCLEOTIDE SEQUENCE</scope>
    <source>
        <strain evidence="2">Hamamatsu line</strain>
    </source>
</reference>
<dbReference type="PANTHER" id="PTHR47723">
    <property type="entry name" value="OS05G0353850 PROTEIN"/>
    <property type="match status" value="1"/>
</dbReference>
<comment type="caution">
    <text evidence="2">The sequence shown here is derived from an EMBL/GenBank/DDBJ whole genome shotgun (WGS) entry which is preliminary data.</text>
</comment>
<evidence type="ECO:0000313" key="3">
    <source>
        <dbReference type="Proteomes" id="UP001165190"/>
    </source>
</evidence>
<dbReference type="Pfam" id="PF13456">
    <property type="entry name" value="RVT_3"/>
    <property type="match status" value="1"/>
</dbReference>
<feature type="domain" description="RNase H type-1" evidence="1">
    <location>
        <begin position="2"/>
        <end position="78"/>
    </location>
</feature>
<accession>A0A9W7HVC1</accession>
<organism evidence="2 3">
    <name type="scientific">Hibiscus trionum</name>
    <name type="common">Flower of an hour</name>
    <dbReference type="NCBI Taxonomy" id="183268"/>
    <lineage>
        <taxon>Eukaryota</taxon>
        <taxon>Viridiplantae</taxon>
        <taxon>Streptophyta</taxon>
        <taxon>Embryophyta</taxon>
        <taxon>Tracheophyta</taxon>
        <taxon>Spermatophyta</taxon>
        <taxon>Magnoliopsida</taxon>
        <taxon>eudicotyledons</taxon>
        <taxon>Gunneridae</taxon>
        <taxon>Pentapetalae</taxon>
        <taxon>rosids</taxon>
        <taxon>malvids</taxon>
        <taxon>Malvales</taxon>
        <taxon>Malvaceae</taxon>
        <taxon>Malvoideae</taxon>
        <taxon>Hibiscus</taxon>
    </lineage>
</organism>
<dbReference type="InterPro" id="IPR044730">
    <property type="entry name" value="RNase_H-like_dom_plant"/>
</dbReference>
<dbReference type="Proteomes" id="UP001165190">
    <property type="component" value="Unassembled WGS sequence"/>
</dbReference>
<name>A0A9W7HVC1_HIBTR</name>
<keyword evidence="3" id="KW-1185">Reference proteome</keyword>
<dbReference type="EMBL" id="BSYR01000019">
    <property type="protein sequence ID" value="GMI83637.1"/>
    <property type="molecule type" value="Genomic_DNA"/>
</dbReference>
<dbReference type="InterPro" id="IPR012337">
    <property type="entry name" value="RNaseH-like_sf"/>
</dbReference>
<dbReference type="PANTHER" id="PTHR47723:SF19">
    <property type="entry name" value="POLYNUCLEOTIDYL TRANSFERASE, RIBONUCLEASE H-LIKE SUPERFAMILY PROTEIN"/>
    <property type="match status" value="1"/>
</dbReference>
<evidence type="ECO:0000313" key="2">
    <source>
        <dbReference type="EMBL" id="GMI83637.1"/>
    </source>
</evidence>
<evidence type="ECO:0000259" key="1">
    <source>
        <dbReference type="Pfam" id="PF13456"/>
    </source>
</evidence>
<dbReference type="Gene3D" id="3.30.420.10">
    <property type="entry name" value="Ribonuclease H-like superfamily/Ribonuclease H"/>
    <property type="match status" value="1"/>
</dbReference>
<dbReference type="CDD" id="cd06222">
    <property type="entry name" value="RNase_H_like"/>
    <property type="match status" value="1"/>
</dbReference>
<dbReference type="GO" id="GO:0003676">
    <property type="term" value="F:nucleic acid binding"/>
    <property type="evidence" value="ECO:0007669"/>
    <property type="project" value="InterPro"/>
</dbReference>
<gene>
    <name evidence="2" type="ORF">HRI_002033000</name>
</gene>
<dbReference type="GO" id="GO:0004523">
    <property type="term" value="F:RNA-DNA hybrid ribonuclease activity"/>
    <property type="evidence" value="ECO:0007669"/>
    <property type="project" value="InterPro"/>
</dbReference>
<dbReference type="AlphaFoldDB" id="A0A9W7HVC1"/>
<dbReference type="InterPro" id="IPR002156">
    <property type="entry name" value="RNaseH_domain"/>
</dbReference>
<dbReference type="InterPro" id="IPR053151">
    <property type="entry name" value="RNase_H-like"/>
</dbReference>
<dbReference type="InterPro" id="IPR036397">
    <property type="entry name" value="RNaseH_sf"/>
</dbReference>
<sequence length="118" mass="13281">MWGTFVGMSLAWELGFRRLVIESDILSAIQLANGSKTQPASPTLLSYIHDLCRKQWKVNFIHVRRNFNTVADCLAKMARLDCFDLVPYAQPPHEIQLLLRDEEGHENSPDSVADPTGG</sequence>